<organism evidence="2 3">
    <name type="scientific">Actinopolyspora erythraea</name>
    <dbReference type="NCBI Taxonomy" id="414996"/>
    <lineage>
        <taxon>Bacteria</taxon>
        <taxon>Bacillati</taxon>
        <taxon>Actinomycetota</taxon>
        <taxon>Actinomycetes</taxon>
        <taxon>Actinopolysporales</taxon>
        <taxon>Actinopolysporaceae</taxon>
        <taxon>Actinopolyspora</taxon>
    </lineage>
</organism>
<proteinExistence type="predicted"/>
<name>A0ABR4X7L8_9ACTN</name>
<feature type="compositionally biased region" description="Low complexity" evidence="1">
    <location>
        <begin position="246"/>
        <end position="259"/>
    </location>
</feature>
<dbReference type="Gene3D" id="1.10.287.1060">
    <property type="entry name" value="ESAT-6-like"/>
    <property type="match status" value="1"/>
</dbReference>
<dbReference type="RefSeq" id="WP_043570213.1">
    <property type="nucleotide sequence ID" value="NZ_CP022752.1"/>
</dbReference>
<accession>A0ABR4X7L8</accession>
<keyword evidence="3" id="KW-1185">Reference proteome</keyword>
<feature type="compositionally biased region" description="Basic and acidic residues" evidence="1">
    <location>
        <begin position="286"/>
        <end position="296"/>
    </location>
</feature>
<evidence type="ECO:0000256" key="1">
    <source>
        <dbReference type="SAM" id="MobiDB-lite"/>
    </source>
</evidence>
<feature type="region of interest" description="Disordered" evidence="1">
    <location>
        <begin position="245"/>
        <end position="338"/>
    </location>
</feature>
<feature type="compositionally biased region" description="Gly residues" evidence="1">
    <location>
        <begin position="297"/>
        <end position="314"/>
    </location>
</feature>
<reference evidence="2 3" key="1">
    <citation type="journal article" date="2014" name="PLoS ONE">
        <title>Identification and Characterization of a New Erythromycin Biosynthetic Gene Cluster in Actinopolyspora erythraea YIM90600, a Novel Erythronolide-Producing Halophilic Actinomycete Isolated from Salt Field.</title>
        <authorList>
            <person name="Chen D."/>
            <person name="Feng J."/>
            <person name="Huang L."/>
            <person name="Zhang Q."/>
            <person name="Wu J."/>
            <person name="Zhu X."/>
            <person name="Duan Y."/>
            <person name="Xu Z."/>
        </authorList>
    </citation>
    <scope>NUCLEOTIDE SEQUENCE [LARGE SCALE GENOMIC DNA]</scope>
    <source>
        <strain evidence="2 3">YIM90600</strain>
    </source>
</reference>
<dbReference type="EMBL" id="JPMV01000010">
    <property type="protein sequence ID" value="KGI82649.1"/>
    <property type="molecule type" value="Genomic_DNA"/>
</dbReference>
<comment type="caution">
    <text evidence="2">The sequence shown here is derived from an EMBL/GenBank/DDBJ whole genome shotgun (WGS) entry which is preliminary data.</text>
</comment>
<evidence type="ECO:0000313" key="3">
    <source>
        <dbReference type="Proteomes" id="UP000029737"/>
    </source>
</evidence>
<dbReference type="Proteomes" id="UP000029737">
    <property type="component" value="Unassembled WGS sequence"/>
</dbReference>
<dbReference type="InterPro" id="IPR036689">
    <property type="entry name" value="ESAT-6-like_sf"/>
</dbReference>
<dbReference type="SUPFAM" id="SSF140453">
    <property type="entry name" value="EsxAB dimer-like"/>
    <property type="match status" value="1"/>
</dbReference>
<protein>
    <recommendedName>
        <fullName evidence="4">WXG100 family type VII secretion target</fullName>
    </recommendedName>
</protein>
<evidence type="ECO:0008006" key="4">
    <source>
        <dbReference type="Google" id="ProtNLM"/>
    </source>
</evidence>
<evidence type="ECO:0000313" key="2">
    <source>
        <dbReference type="EMBL" id="KGI82649.1"/>
    </source>
</evidence>
<sequence length="338" mass="35489">MSFTDVDDPLVKLEQRTGRSDSEALKSAIEGASWQVQGVNWIYEQVTGQNLVESLISPITGDFAKIEQNAKAWNDIGEALRAVRRNLNHGVSELRQSWDGPAAVAFESMTVGTWTVALEADAAAADLVSSAFTKAADTSKTLCSKILELIDKLVNRLIQAACTAWIPAGGWANAVRIVIQCVDIVFMIMDMIQAITRMYEGVKRVVEGVRSTGTSLARIREVARGDGPRGTGDAVNTALDRTRELSGSVSGVTDGVSQVREGAAQVRGGASEVRRTASDVSGGASTDRRDGADQRGDTGGQGDAGGQSNAGGQAGTEPSGRSGSRDGAGRRTSMSGDL</sequence>
<gene>
    <name evidence="2" type="ORF">IL38_04310</name>
</gene>